<keyword evidence="2" id="KW-1185">Reference proteome</keyword>
<dbReference type="EMBL" id="CP002776">
    <property type="protein sequence ID" value="AEG32247.1"/>
    <property type="molecule type" value="Genomic_DNA"/>
</dbReference>
<dbReference type="KEGG" id="tcy:Thicy_1487"/>
<evidence type="ECO:0000313" key="2">
    <source>
        <dbReference type="Proteomes" id="UP000009232"/>
    </source>
</evidence>
<dbReference type="RefSeq" id="WP_013836022.1">
    <property type="nucleotide sequence ID" value="NC_015581.1"/>
</dbReference>
<dbReference type="REBASE" id="36376">
    <property type="entry name" value="TcyALM1McrBC2P"/>
</dbReference>
<dbReference type="PANTHER" id="PTHR38733">
    <property type="entry name" value="PROTEIN MCRC"/>
    <property type="match status" value="1"/>
</dbReference>
<protein>
    <submittedName>
        <fullName evidence="1">5-methylcytosine restriction system component-like protein</fullName>
    </submittedName>
</protein>
<dbReference type="PANTHER" id="PTHR38733:SF1">
    <property type="entry name" value="TYPE IV METHYL-DIRECTED RESTRICTION ENZYME ECOKMCRBC"/>
    <property type="match status" value="1"/>
</dbReference>
<evidence type="ECO:0000313" key="1">
    <source>
        <dbReference type="EMBL" id="AEG32247.1"/>
    </source>
</evidence>
<dbReference type="InterPro" id="IPR019292">
    <property type="entry name" value="McrC"/>
</dbReference>
<organism evidence="1 2">
    <name type="scientific">Thiomicrospira cyclica (strain DSM 14477 / JCM 11371 / ALM1)</name>
    <name type="common">Thioalkalimicrobium cyclicum</name>
    <dbReference type="NCBI Taxonomy" id="717773"/>
    <lineage>
        <taxon>Bacteria</taxon>
        <taxon>Pseudomonadati</taxon>
        <taxon>Pseudomonadota</taxon>
        <taxon>Gammaproteobacteria</taxon>
        <taxon>Thiotrichales</taxon>
        <taxon>Piscirickettsiaceae</taxon>
        <taxon>Thiomicrospira</taxon>
    </lineage>
</organism>
<dbReference type="Proteomes" id="UP000009232">
    <property type="component" value="Chromosome"/>
</dbReference>
<dbReference type="OrthoDB" id="307209at2"/>
<dbReference type="AlphaFoldDB" id="F6DAJ1"/>
<dbReference type="STRING" id="717773.Thicy_1487"/>
<sequence>MTTSLVLREWGRIVRSEQNKQVGFDEIEVGQQAWLFLAKIAQSSDKTHRYLTFLNTHTLKAQGFVGVIATPDGTQIEILPKHAPMIEEPGLVASRKLLLRMLKAAKVLPFIASTDALIDTLKQPLPEVLIGRFLQDLAQVVRKGIRKDYQRVEAQERFLKGQLHTARQLRQSPVKQTQFCIEYDVFNDNRAENRLIHAALISITRVSQYLPNQKLARELRFAFDAVPVSTQIASDFQAWRTSRNMQYYQTLLPWLKLILSQYSPFATANQHAGISFLLPMDKLFEAYVASEIQRGLPPGYQLKTQSSAKYLATQNGRSMFQLRPDLIIYRGNELLAVLDTKWKLLDQTQPDGKAGIAQADMYQLFAYGQKVLNGQGNLVLIYPQWQGFTQPLATFEFGDKLILDVIPFDLEIASNHNQAWLCHLLGDR</sequence>
<reference evidence="1 2" key="1">
    <citation type="submission" date="2011-05" db="EMBL/GenBank/DDBJ databases">
        <title>Complete sequence of Thioalkalimicrobium cyclicum ALM1.</title>
        <authorList>
            <consortium name="US DOE Joint Genome Institute"/>
            <person name="Lucas S."/>
            <person name="Han J."/>
            <person name="Lapidus A."/>
            <person name="Cheng J.-F."/>
            <person name="Goodwin L."/>
            <person name="Pitluck S."/>
            <person name="Peters L."/>
            <person name="Mikhailova N."/>
            <person name="Davenport K."/>
            <person name="Han C."/>
            <person name="Tapia R."/>
            <person name="Land M."/>
            <person name="Hauser L."/>
            <person name="Kyrpides N."/>
            <person name="Ivanova N."/>
            <person name="Pagani I."/>
            <person name="Kappler U."/>
            <person name="Woyke T."/>
        </authorList>
    </citation>
    <scope>NUCLEOTIDE SEQUENCE [LARGE SCALE GENOMIC DNA]</scope>
    <source>
        <strain evidence="2">DSM 14477 / JCM 11371 / ALM1</strain>
    </source>
</reference>
<proteinExistence type="predicted"/>
<accession>F6DAJ1</accession>
<dbReference type="eggNOG" id="COG4268">
    <property type="taxonomic scope" value="Bacteria"/>
</dbReference>
<dbReference type="HOGENOM" id="CLU_048696_0_1_6"/>
<gene>
    <name evidence="1" type="ordered locus">Thicy_1487</name>
</gene>
<dbReference type="Pfam" id="PF10117">
    <property type="entry name" value="McrBC"/>
    <property type="match status" value="1"/>
</dbReference>
<name>F6DAJ1_THICA</name>